<reference evidence="6 7" key="1">
    <citation type="submission" date="2019-07" db="EMBL/GenBank/DDBJ databases">
        <title>Pseudomonas mangiferae sp. nov., isolated from bark of mango tree in Thailand.</title>
        <authorList>
            <person name="Srisuk N."/>
            <person name="Anurat P."/>
        </authorList>
    </citation>
    <scope>NUCLEOTIDE SEQUENCE [LARGE SCALE GENOMIC DNA]</scope>
    <source>
        <strain evidence="6 7">DMKU_BBB3-04</strain>
    </source>
</reference>
<dbReference type="OrthoDB" id="7025041at2"/>
<keyword evidence="7" id="KW-1185">Reference proteome</keyword>
<keyword evidence="2" id="KW-0813">Transport</keyword>
<gene>
    <name evidence="6" type="ORF">FM069_12025</name>
</gene>
<keyword evidence="4" id="KW-0653">Protein transport</keyword>
<evidence type="ECO:0000256" key="1">
    <source>
        <dbReference type="ARBA" id="ARBA00011245"/>
    </source>
</evidence>
<name>A0A553GZ03_9PSED</name>
<dbReference type="InterPro" id="IPR029046">
    <property type="entry name" value="LolA/LolB/LppX"/>
</dbReference>
<evidence type="ECO:0000256" key="3">
    <source>
        <dbReference type="ARBA" id="ARBA00022729"/>
    </source>
</evidence>
<accession>A0A553GZ03</accession>
<evidence type="ECO:0000256" key="2">
    <source>
        <dbReference type="ARBA" id="ARBA00022448"/>
    </source>
</evidence>
<evidence type="ECO:0000256" key="5">
    <source>
        <dbReference type="SAM" id="SignalP"/>
    </source>
</evidence>
<keyword evidence="6" id="KW-0449">Lipoprotein</keyword>
<sequence length="203" mass="22412">MSLARRARLLTATLVATLVAPLAWAFDLDQLASQLQKPAVVRGAFVQEKHLRALQQPLVSRGHYVLARQQGLLWLLETPLRQDYRITLAGIARRQGEAWQPLPQQGAGARQNQLSLALLSGDSAALQRDFAPSLEGSAEAWTLTLTPRALLLQQIFQAIRIQGGARVERIELLETQGDRTVLRLPDSQVDDALSDAERHDFAG</sequence>
<organism evidence="6 7">
    <name type="scientific">Pseudomonas mangiferae</name>
    <dbReference type="NCBI Taxonomy" id="2593654"/>
    <lineage>
        <taxon>Bacteria</taxon>
        <taxon>Pseudomonadati</taxon>
        <taxon>Pseudomonadota</taxon>
        <taxon>Gammaproteobacteria</taxon>
        <taxon>Pseudomonadales</taxon>
        <taxon>Pseudomonadaceae</taxon>
        <taxon>Pseudomonas</taxon>
    </lineage>
</organism>
<dbReference type="GO" id="GO:0015031">
    <property type="term" value="P:protein transport"/>
    <property type="evidence" value="ECO:0007669"/>
    <property type="project" value="UniProtKB-KW"/>
</dbReference>
<comment type="subunit">
    <text evidence="1">Monomer.</text>
</comment>
<evidence type="ECO:0000313" key="7">
    <source>
        <dbReference type="Proteomes" id="UP000315235"/>
    </source>
</evidence>
<dbReference type="SUPFAM" id="SSF89392">
    <property type="entry name" value="Prokaryotic lipoproteins and lipoprotein localization factors"/>
    <property type="match status" value="1"/>
</dbReference>
<dbReference type="RefSeq" id="WP_143488587.1">
    <property type="nucleotide sequence ID" value="NZ_VJOY01000007.1"/>
</dbReference>
<comment type="caution">
    <text evidence="6">The sequence shown here is derived from an EMBL/GenBank/DDBJ whole genome shotgun (WGS) entry which is preliminary data.</text>
</comment>
<dbReference type="EMBL" id="VJOY01000007">
    <property type="protein sequence ID" value="TRX74725.1"/>
    <property type="molecule type" value="Genomic_DNA"/>
</dbReference>
<keyword evidence="3 5" id="KW-0732">Signal</keyword>
<dbReference type="CDD" id="cd16325">
    <property type="entry name" value="LolA"/>
    <property type="match status" value="1"/>
</dbReference>
<dbReference type="AlphaFoldDB" id="A0A553GZ03"/>
<protein>
    <submittedName>
        <fullName evidence="6">Outer membrane lipoprotein carrier protein LolA</fullName>
    </submittedName>
</protein>
<dbReference type="Pfam" id="PF19574">
    <property type="entry name" value="LolA_3"/>
    <property type="match status" value="1"/>
</dbReference>
<dbReference type="Gene3D" id="2.50.20.10">
    <property type="entry name" value="Lipoprotein localisation LolA/LolB/LppX"/>
    <property type="match status" value="1"/>
</dbReference>
<feature type="signal peptide" evidence="5">
    <location>
        <begin position="1"/>
        <end position="25"/>
    </location>
</feature>
<dbReference type="InterPro" id="IPR004564">
    <property type="entry name" value="OM_lipoprot_carrier_LolA-like"/>
</dbReference>
<evidence type="ECO:0000313" key="6">
    <source>
        <dbReference type="EMBL" id="TRX74725.1"/>
    </source>
</evidence>
<evidence type="ECO:0000256" key="4">
    <source>
        <dbReference type="ARBA" id="ARBA00022927"/>
    </source>
</evidence>
<dbReference type="Proteomes" id="UP000315235">
    <property type="component" value="Unassembled WGS sequence"/>
</dbReference>
<proteinExistence type="predicted"/>
<feature type="chain" id="PRO_5022015560" evidence="5">
    <location>
        <begin position="26"/>
        <end position="203"/>
    </location>
</feature>